<organism evidence="7 8">
    <name type="scientific">Humitalea rosea</name>
    <dbReference type="NCBI Taxonomy" id="990373"/>
    <lineage>
        <taxon>Bacteria</taxon>
        <taxon>Pseudomonadati</taxon>
        <taxon>Pseudomonadota</taxon>
        <taxon>Alphaproteobacteria</taxon>
        <taxon>Acetobacterales</taxon>
        <taxon>Roseomonadaceae</taxon>
        <taxon>Humitalea</taxon>
    </lineage>
</organism>
<dbReference type="CDD" id="cd13692">
    <property type="entry name" value="PBP2_BztA"/>
    <property type="match status" value="1"/>
</dbReference>
<proteinExistence type="inferred from homology"/>
<dbReference type="Proteomes" id="UP000249688">
    <property type="component" value="Unassembled WGS sequence"/>
</dbReference>
<evidence type="ECO:0000256" key="2">
    <source>
        <dbReference type="ARBA" id="ARBA00022448"/>
    </source>
</evidence>
<evidence type="ECO:0000256" key="5">
    <source>
        <dbReference type="SAM" id="SignalP"/>
    </source>
</evidence>
<evidence type="ECO:0000256" key="4">
    <source>
        <dbReference type="RuleBase" id="RU003744"/>
    </source>
</evidence>
<dbReference type="PROSITE" id="PS01039">
    <property type="entry name" value="SBP_BACTERIAL_3"/>
    <property type="match status" value="1"/>
</dbReference>
<comment type="similarity">
    <text evidence="1 4">Belongs to the bacterial solute-binding protein 3 family.</text>
</comment>
<feature type="signal peptide" evidence="5">
    <location>
        <begin position="1"/>
        <end position="29"/>
    </location>
</feature>
<dbReference type="RefSeq" id="WP_211314204.1">
    <property type="nucleotide sequence ID" value="NZ_QKYU01000026.1"/>
</dbReference>
<name>A0A2W7HZQ0_9PROT</name>
<dbReference type="SMART" id="SM00062">
    <property type="entry name" value="PBPb"/>
    <property type="match status" value="1"/>
</dbReference>
<feature type="domain" description="Solute-binding protein family 3/N-terminal" evidence="6">
    <location>
        <begin position="44"/>
        <end position="274"/>
    </location>
</feature>
<dbReference type="InterPro" id="IPR018313">
    <property type="entry name" value="SBP_3_CS"/>
</dbReference>
<accession>A0A2W7HZQ0</accession>
<dbReference type="PANTHER" id="PTHR30085">
    <property type="entry name" value="AMINO ACID ABC TRANSPORTER PERMEASE"/>
    <property type="match status" value="1"/>
</dbReference>
<dbReference type="PANTHER" id="PTHR30085:SF7">
    <property type="entry name" value="AMINO-ACID ABC TRANSPORTER-BINDING PROTEIN YHDW-RELATED"/>
    <property type="match status" value="1"/>
</dbReference>
<reference evidence="7 8" key="1">
    <citation type="submission" date="2018-06" db="EMBL/GenBank/DDBJ databases">
        <title>Genomic Encyclopedia of Archaeal and Bacterial Type Strains, Phase II (KMG-II): from individual species to whole genera.</title>
        <authorList>
            <person name="Goeker M."/>
        </authorList>
    </citation>
    <scope>NUCLEOTIDE SEQUENCE [LARGE SCALE GENOMIC DNA]</scope>
    <source>
        <strain evidence="7 8">DSM 24525</strain>
    </source>
</reference>
<keyword evidence="2" id="KW-0813">Transport</keyword>
<feature type="chain" id="PRO_5015851981" evidence="5">
    <location>
        <begin position="30"/>
        <end position="346"/>
    </location>
</feature>
<dbReference type="AlphaFoldDB" id="A0A2W7HZQ0"/>
<protein>
    <submittedName>
        <fullName evidence="7">Amino acid ABC transporter substrate-binding protein (PAAT family)</fullName>
    </submittedName>
</protein>
<keyword evidence="3 5" id="KW-0732">Signal</keyword>
<evidence type="ECO:0000313" key="8">
    <source>
        <dbReference type="Proteomes" id="UP000249688"/>
    </source>
</evidence>
<dbReference type="SUPFAM" id="SSF53850">
    <property type="entry name" value="Periplasmic binding protein-like II"/>
    <property type="match status" value="1"/>
</dbReference>
<dbReference type="InterPro" id="IPR051455">
    <property type="entry name" value="Bact_solute-bind_prot3"/>
</dbReference>
<evidence type="ECO:0000313" key="7">
    <source>
        <dbReference type="EMBL" id="PZW40016.1"/>
    </source>
</evidence>
<keyword evidence="8" id="KW-1185">Reference proteome</keyword>
<dbReference type="Gene3D" id="3.40.190.10">
    <property type="entry name" value="Periplasmic binding protein-like II"/>
    <property type="match status" value="2"/>
</dbReference>
<evidence type="ECO:0000256" key="1">
    <source>
        <dbReference type="ARBA" id="ARBA00010333"/>
    </source>
</evidence>
<comment type="caution">
    <text evidence="7">The sequence shown here is derived from an EMBL/GenBank/DDBJ whole genome shotgun (WGS) entry which is preliminary data.</text>
</comment>
<sequence length="346" mass="37046">MRLSSIPRLLGAGMLFLSAQMLSSPAAEAQPATDIMGAIRGRGMLICGVSPSTAGFALPDSQGVWRGLDVDICRAIASALLGDASRVRNVPTSVQQRFTALQSGEVDVLARNTTWTLGREASLGLAFAGISFYDGTGFMVKAASGVTSSRGLDGATVCVSPGSTTELGVADYFRQTGMRFSPLLIEDIEAMRGAFIAGRCDAYATDVSSLAAFRYAQGANGTAWRILPEVISKEPLGPAIRKGDWKFFDLVRWTLYALLTAEELGVTSQNIDQMMDSTVPEVQRLLGRTGGLGTALGVDDAWAARMIRQVGNYAEMWERNIVPIGIERGPNRLWSQGGLHYAPPMR</sequence>
<evidence type="ECO:0000256" key="3">
    <source>
        <dbReference type="ARBA" id="ARBA00022729"/>
    </source>
</evidence>
<evidence type="ECO:0000259" key="6">
    <source>
        <dbReference type="SMART" id="SM00062"/>
    </source>
</evidence>
<dbReference type="InterPro" id="IPR001638">
    <property type="entry name" value="Solute-binding_3/MltF_N"/>
</dbReference>
<dbReference type="GO" id="GO:0006865">
    <property type="term" value="P:amino acid transport"/>
    <property type="evidence" value="ECO:0007669"/>
    <property type="project" value="TreeGrafter"/>
</dbReference>
<dbReference type="Pfam" id="PF00497">
    <property type="entry name" value="SBP_bac_3"/>
    <property type="match status" value="1"/>
</dbReference>
<gene>
    <name evidence="7" type="ORF">C8P66_12661</name>
</gene>
<dbReference type="EMBL" id="QKYU01000026">
    <property type="protein sequence ID" value="PZW40016.1"/>
    <property type="molecule type" value="Genomic_DNA"/>
</dbReference>